<evidence type="ECO:0000259" key="1">
    <source>
        <dbReference type="Pfam" id="PF11195"/>
    </source>
</evidence>
<accession>A0A4Q0VFB3</accession>
<dbReference type="InterPro" id="IPR021361">
    <property type="entry name" value="Tad2-like_dom"/>
</dbReference>
<organism evidence="2 3">
    <name type="scientific">Clostridium tetani</name>
    <dbReference type="NCBI Taxonomy" id="1513"/>
    <lineage>
        <taxon>Bacteria</taxon>
        <taxon>Bacillati</taxon>
        <taxon>Bacillota</taxon>
        <taxon>Clostridia</taxon>
        <taxon>Eubacteriales</taxon>
        <taxon>Clostridiaceae</taxon>
        <taxon>Clostridium</taxon>
    </lineage>
</organism>
<dbReference type="RefSeq" id="WP_129029698.1">
    <property type="nucleotide sequence ID" value="NZ_AP026806.1"/>
</dbReference>
<dbReference type="Pfam" id="PF11195">
    <property type="entry name" value="Tad2-like"/>
    <property type="match status" value="1"/>
</dbReference>
<evidence type="ECO:0000313" key="2">
    <source>
        <dbReference type="EMBL" id="RXI50685.1"/>
    </source>
</evidence>
<dbReference type="AlphaFoldDB" id="A0A4Q0VFB3"/>
<comment type="caution">
    <text evidence="2">The sequence shown here is derived from an EMBL/GenBank/DDBJ whole genome shotgun (WGS) entry which is preliminary data.</text>
</comment>
<dbReference type="Proteomes" id="UP000290921">
    <property type="component" value="Unassembled WGS sequence"/>
</dbReference>
<protein>
    <recommendedName>
        <fullName evidence="1">Thoeris anti-defense 2-like domain-containing protein</fullName>
    </recommendedName>
</protein>
<evidence type="ECO:0000313" key="3">
    <source>
        <dbReference type="Proteomes" id="UP000290921"/>
    </source>
</evidence>
<gene>
    <name evidence="2" type="ORF">DP130_01590</name>
</gene>
<proteinExistence type="predicted"/>
<dbReference type="EMBL" id="QMAP01000001">
    <property type="protein sequence ID" value="RXI50685.1"/>
    <property type="molecule type" value="Genomic_DNA"/>
</dbReference>
<feature type="domain" description="Thoeris anti-defense 2-like" evidence="1">
    <location>
        <begin position="1"/>
        <end position="65"/>
    </location>
</feature>
<name>A0A4Q0VFB3_CLOTA</name>
<reference evidence="2 3" key="1">
    <citation type="submission" date="2018-06" db="EMBL/GenBank/DDBJ databases">
        <title>Genome conservation of Clostridium tetani.</title>
        <authorList>
            <person name="Bruggemann H."/>
            <person name="Popoff M.R."/>
        </authorList>
    </citation>
    <scope>NUCLEOTIDE SEQUENCE [LARGE SCALE GENOMIC DNA]</scope>
    <source>
        <strain evidence="2 3">2017.061</strain>
    </source>
</reference>
<sequence length="66" mass="8131">MEFRKAYELLKQGKHVKRKHWGGYWKWENNTIMMYCKDGKVLDIRDTKDVDFTMSNMLEEDWEVVE</sequence>